<dbReference type="Gene3D" id="1.20.1560.10">
    <property type="entry name" value="ABC transporter type 1, transmembrane domain"/>
    <property type="match status" value="1"/>
</dbReference>
<evidence type="ECO:0000256" key="7">
    <source>
        <dbReference type="ARBA" id="ARBA00022989"/>
    </source>
</evidence>
<name>A0A455SG67_9CHLR</name>
<dbReference type="GO" id="GO:0005524">
    <property type="term" value="F:ATP binding"/>
    <property type="evidence" value="ECO:0007669"/>
    <property type="project" value="UniProtKB-KW"/>
</dbReference>
<dbReference type="EMBL" id="AP019376">
    <property type="protein sequence ID" value="BBH86311.1"/>
    <property type="molecule type" value="Genomic_DNA"/>
</dbReference>
<feature type="domain" description="ABC transporter" evidence="10">
    <location>
        <begin position="352"/>
        <end position="586"/>
    </location>
</feature>
<keyword evidence="8 9" id="KW-0472">Membrane</keyword>
<dbReference type="InterPro" id="IPR003439">
    <property type="entry name" value="ABC_transporter-like_ATP-bd"/>
</dbReference>
<proteinExistence type="predicted"/>
<keyword evidence="2" id="KW-0813">Transport</keyword>
<dbReference type="AlphaFoldDB" id="A0A455SG67"/>
<feature type="transmembrane region" description="Helical" evidence="9">
    <location>
        <begin position="176"/>
        <end position="194"/>
    </location>
</feature>
<dbReference type="FunFam" id="3.40.50.300:FF:000299">
    <property type="entry name" value="ABC transporter ATP-binding protein/permease"/>
    <property type="match status" value="1"/>
</dbReference>
<keyword evidence="5" id="KW-0547">Nucleotide-binding</keyword>
<dbReference type="Pfam" id="PF00664">
    <property type="entry name" value="ABC_membrane"/>
    <property type="match status" value="1"/>
</dbReference>
<dbReference type="GO" id="GO:0005886">
    <property type="term" value="C:plasma membrane"/>
    <property type="evidence" value="ECO:0007669"/>
    <property type="project" value="UniProtKB-SubCell"/>
</dbReference>
<gene>
    <name evidence="12" type="ORF">KTC_10620</name>
</gene>
<dbReference type="Pfam" id="PF00005">
    <property type="entry name" value="ABC_tran"/>
    <property type="match status" value="1"/>
</dbReference>
<evidence type="ECO:0000256" key="2">
    <source>
        <dbReference type="ARBA" id="ARBA00022448"/>
    </source>
</evidence>
<dbReference type="InterPro" id="IPR017871">
    <property type="entry name" value="ABC_transporter-like_CS"/>
</dbReference>
<feature type="transmembrane region" description="Helical" evidence="9">
    <location>
        <begin position="76"/>
        <end position="94"/>
    </location>
</feature>
<feature type="transmembrane region" description="Helical" evidence="9">
    <location>
        <begin position="151"/>
        <end position="170"/>
    </location>
</feature>
<evidence type="ECO:0000256" key="8">
    <source>
        <dbReference type="ARBA" id="ARBA00023136"/>
    </source>
</evidence>
<evidence type="ECO:0000256" key="1">
    <source>
        <dbReference type="ARBA" id="ARBA00004651"/>
    </source>
</evidence>
<reference evidence="12" key="1">
    <citation type="submission" date="2018-12" db="EMBL/GenBank/DDBJ databases">
        <title>Novel natural products biosynthetic potential of the class Ktedonobacteria.</title>
        <authorList>
            <person name="Zheng Y."/>
            <person name="Saitou A."/>
            <person name="Wang C.M."/>
            <person name="Toyoda A."/>
            <person name="Minakuchi Y."/>
            <person name="Sekiguchi Y."/>
            <person name="Ueda K."/>
            <person name="Takano H."/>
            <person name="Sakai Y."/>
            <person name="Yokota A."/>
            <person name="Yabe S."/>
        </authorList>
    </citation>
    <scope>NUCLEOTIDE SEQUENCE</scope>
    <source>
        <strain evidence="12">COM3</strain>
    </source>
</reference>
<dbReference type="InterPro" id="IPR036640">
    <property type="entry name" value="ABC1_TM_sf"/>
</dbReference>
<dbReference type="InterPro" id="IPR039421">
    <property type="entry name" value="Type_1_exporter"/>
</dbReference>
<protein>
    <submittedName>
        <fullName evidence="12">ABC transporter</fullName>
    </submittedName>
</protein>
<keyword evidence="7 9" id="KW-1133">Transmembrane helix</keyword>
<accession>A0A455SG67</accession>
<evidence type="ECO:0000256" key="3">
    <source>
        <dbReference type="ARBA" id="ARBA00022475"/>
    </source>
</evidence>
<dbReference type="InterPro" id="IPR027417">
    <property type="entry name" value="P-loop_NTPase"/>
</dbReference>
<dbReference type="InterPro" id="IPR003593">
    <property type="entry name" value="AAA+_ATPase"/>
</dbReference>
<evidence type="ECO:0000313" key="12">
    <source>
        <dbReference type="EMBL" id="BBH86311.1"/>
    </source>
</evidence>
<dbReference type="PANTHER" id="PTHR43394">
    <property type="entry name" value="ATP-DEPENDENT PERMEASE MDL1, MITOCHONDRIAL"/>
    <property type="match status" value="1"/>
</dbReference>
<keyword evidence="6" id="KW-0067">ATP-binding</keyword>
<dbReference type="InterPro" id="IPR011527">
    <property type="entry name" value="ABC1_TM_dom"/>
</dbReference>
<evidence type="ECO:0000256" key="6">
    <source>
        <dbReference type="ARBA" id="ARBA00022840"/>
    </source>
</evidence>
<evidence type="ECO:0000259" key="10">
    <source>
        <dbReference type="PROSITE" id="PS50893"/>
    </source>
</evidence>
<evidence type="ECO:0000256" key="4">
    <source>
        <dbReference type="ARBA" id="ARBA00022692"/>
    </source>
</evidence>
<dbReference type="Gene3D" id="3.40.50.300">
    <property type="entry name" value="P-loop containing nucleotide triphosphate hydrolases"/>
    <property type="match status" value="1"/>
</dbReference>
<feature type="domain" description="ABC transmembrane type-1" evidence="11">
    <location>
        <begin position="38"/>
        <end position="319"/>
    </location>
</feature>
<dbReference type="PROSITE" id="PS00211">
    <property type="entry name" value="ABC_TRANSPORTER_1"/>
    <property type="match status" value="1"/>
</dbReference>
<dbReference type="PROSITE" id="PS50929">
    <property type="entry name" value="ABC_TM1F"/>
    <property type="match status" value="1"/>
</dbReference>
<evidence type="ECO:0000256" key="9">
    <source>
        <dbReference type="SAM" id="Phobius"/>
    </source>
</evidence>
<dbReference type="SUPFAM" id="SSF52540">
    <property type="entry name" value="P-loop containing nucleoside triphosphate hydrolases"/>
    <property type="match status" value="1"/>
</dbReference>
<organism evidence="12">
    <name type="scientific">Thermosporothrix sp. COM3</name>
    <dbReference type="NCBI Taxonomy" id="2490863"/>
    <lineage>
        <taxon>Bacteria</taxon>
        <taxon>Bacillati</taxon>
        <taxon>Chloroflexota</taxon>
        <taxon>Ktedonobacteria</taxon>
        <taxon>Ktedonobacterales</taxon>
        <taxon>Thermosporotrichaceae</taxon>
        <taxon>Thermosporothrix</taxon>
    </lineage>
</organism>
<comment type="subcellular location">
    <subcellularLocation>
        <location evidence="1">Cell membrane</location>
        <topology evidence="1">Multi-pass membrane protein</topology>
    </subcellularLocation>
</comment>
<evidence type="ECO:0000256" key="5">
    <source>
        <dbReference type="ARBA" id="ARBA00022741"/>
    </source>
</evidence>
<keyword evidence="4 9" id="KW-0812">Transmembrane</keyword>
<feature type="transmembrane region" description="Helical" evidence="9">
    <location>
        <begin position="34"/>
        <end position="56"/>
    </location>
</feature>
<dbReference type="PROSITE" id="PS50893">
    <property type="entry name" value="ABC_TRANSPORTER_2"/>
    <property type="match status" value="1"/>
</dbReference>
<evidence type="ECO:0000259" key="11">
    <source>
        <dbReference type="PROSITE" id="PS50929"/>
    </source>
</evidence>
<dbReference type="SMART" id="SM00382">
    <property type="entry name" value="AAA"/>
    <property type="match status" value="1"/>
</dbReference>
<keyword evidence="3" id="KW-1003">Cell membrane</keyword>
<dbReference type="SUPFAM" id="SSF90123">
    <property type="entry name" value="ABC transporter transmembrane region"/>
    <property type="match status" value="1"/>
</dbReference>
<dbReference type="GO" id="GO:0016887">
    <property type="term" value="F:ATP hydrolysis activity"/>
    <property type="evidence" value="ECO:0007669"/>
    <property type="project" value="InterPro"/>
</dbReference>
<sequence length="602" mass="66603">MAHILAGLNPEAYDRIYTDRQLLQRIGKCFRPHLLSMAAVVAIIIVNASLGVLSPLLIANGIDRVVKSHSAAEEGLLIGAILAAGLGLWVCGYIQKRLGAKLVGDIVQEIRLEAFQAVMSLDMSFFDERSTGAVVSRITSDTTAFGSNMTMVLNVLSQFLLLLILLIVLLCMNVGLTLITLVLALLIVGITLAFRRFARQLARTQQRSLAHLNAVIEETISGIAVAKNFRQEKNIYEDMLCSNQQWFIVTLRMNAIYTGIFPFLMTCTGLGTVAIVFFGGHALYLGSLSAGQWFLFLEGVQLFWNPLTSIASFWSQFQQGLAAGERVFSLIDTRSHLHQTECQPLMALRGQIEFKDVIFQYNERETVLKKLSLTINAGETAALVGHTGAGKSSITRLIARLYEFQGGQILIDGRDIRSFDLEAYRRHVGIVPQMPFLFSGTVGENIHYARPDARYEEVLAAARSIAGGDWLRQLSQGLNTPVGERGKNLSAGQRQLVVLARVMLQNPSIVILDEATASIDPLTEAQIQQGLDTILVGRTAIVIAHRLPTVYKADRIIVLEKGQILEQGTHETLLQSGKHYKELYRLYFQHQLPEFEVSDVHG</sequence>
<dbReference type="CDD" id="cd07346">
    <property type="entry name" value="ABC_6TM_exporters"/>
    <property type="match status" value="1"/>
</dbReference>
<feature type="transmembrane region" description="Helical" evidence="9">
    <location>
        <begin position="255"/>
        <end position="278"/>
    </location>
</feature>
<dbReference type="GO" id="GO:0015421">
    <property type="term" value="F:ABC-type oligopeptide transporter activity"/>
    <property type="evidence" value="ECO:0007669"/>
    <property type="project" value="TreeGrafter"/>
</dbReference>
<dbReference type="PANTHER" id="PTHR43394:SF1">
    <property type="entry name" value="ATP-BINDING CASSETTE SUB-FAMILY B MEMBER 10, MITOCHONDRIAL"/>
    <property type="match status" value="1"/>
</dbReference>